<evidence type="ECO:0000313" key="1">
    <source>
        <dbReference type="EMBL" id="SIM58667.1"/>
    </source>
</evidence>
<proteinExistence type="predicted"/>
<evidence type="ECO:0000313" key="2">
    <source>
        <dbReference type="Proteomes" id="UP000195607"/>
    </source>
</evidence>
<name>A0A1N5UE63_9ARCH</name>
<dbReference type="Proteomes" id="UP000195607">
    <property type="component" value="Chromosome I"/>
</dbReference>
<organism evidence="1 2">
    <name type="scientific">Cuniculiplasma divulgatum</name>
    <dbReference type="NCBI Taxonomy" id="1673428"/>
    <lineage>
        <taxon>Archaea</taxon>
        <taxon>Methanobacteriati</taxon>
        <taxon>Thermoplasmatota</taxon>
        <taxon>Thermoplasmata</taxon>
        <taxon>Thermoplasmatales</taxon>
        <taxon>Cuniculiplasmataceae</taxon>
        <taxon>Cuniculiplasma</taxon>
    </lineage>
</organism>
<accession>A0A1N5UE63</accession>
<reference evidence="1 2" key="1">
    <citation type="submission" date="2016-04" db="EMBL/GenBank/DDBJ databases">
        <authorList>
            <person name="Evans L.H."/>
            <person name="Alamgir A."/>
            <person name="Owens N."/>
            <person name="Weber N.D."/>
            <person name="Virtaneva K."/>
            <person name="Barbian K."/>
            <person name="Babar A."/>
            <person name="Rosenke K."/>
        </authorList>
    </citation>
    <scope>NUCLEOTIDE SEQUENCE [LARGE SCALE GENOMIC DNA]</scope>
    <source>
        <strain evidence="2">S5(T) (JCM 30642 \VKM B-2941)</strain>
    </source>
</reference>
<dbReference type="AlphaFoldDB" id="A0A1N5UE63"/>
<sequence>MNEQSIESLKKVADSIFHLYGWGLEVKQGTDEEIDVEYKQGVDDAGLPGGIFRILLSEFETRGLSLTMISIEDEESLYLVFREI</sequence>
<gene>
    <name evidence="1" type="ORF">CSP5_0908</name>
</gene>
<dbReference type="RefSeq" id="WP_148689711.1">
    <property type="nucleotide sequence ID" value="NZ_LT671858.1"/>
</dbReference>
<dbReference type="EMBL" id="LT671858">
    <property type="protein sequence ID" value="SIM58667.1"/>
    <property type="molecule type" value="Genomic_DNA"/>
</dbReference>
<dbReference type="GeneID" id="41588180"/>
<protein>
    <submittedName>
        <fullName evidence="1">Uncharacterized protein</fullName>
    </submittedName>
</protein>